<dbReference type="Pfam" id="PF12200">
    <property type="entry name" value="DUF3597"/>
    <property type="match status" value="1"/>
</dbReference>
<evidence type="ECO:0000313" key="4">
    <source>
        <dbReference type="Proteomes" id="UP000026923"/>
    </source>
</evidence>
<dbReference type="InterPro" id="IPR022016">
    <property type="entry name" value="DUF3597"/>
</dbReference>
<dbReference type="Proteomes" id="UP000026923">
    <property type="component" value="Unassembled WGS sequence"/>
</dbReference>
<comment type="caution">
    <text evidence="3">The sequence shown here is derived from an EMBL/GenBank/DDBJ whole genome shotgun (WGS) entry which is preliminary data.</text>
</comment>
<name>A0A061JNT3_STUST</name>
<feature type="domain" description="DUF3597" evidence="2">
    <location>
        <begin position="3"/>
        <end position="149"/>
    </location>
</feature>
<evidence type="ECO:0000256" key="1">
    <source>
        <dbReference type="SAM" id="MobiDB-lite"/>
    </source>
</evidence>
<dbReference type="eggNOG" id="ENOG5032RKY">
    <property type="taxonomic scope" value="Bacteria"/>
</dbReference>
<dbReference type="EMBL" id="AMCZ02000011">
    <property type="protein sequence ID" value="EWC41367.1"/>
    <property type="molecule type" value="Genomic_DNA"/>
</dbReference>
<evidence type="ECO:0000259" key="2">
    <source>
        <dbReference type="Pfam" id="PF12200"/>
    </source>
</evidence>
<sequence length="154" mass="16450">MGLFDTIKAKLGLGDVSNEAQSKAEVPPADPRTSSAEGITLDNDSPSTTINATTAPHMDLNSPSATDNGVNVVAQLEGKAAQHPEALNWRTSIVDLLKLLGLDSSLEARRQLATELGCPPEQMADSAQMNMWLHREVMKRLAEHDGSIPPELLG</sequence>
<proteinExistence type="predicted"/>
<feature type="region of interest" description="Disordered" evidence="1">
    <location>
        <begin position="15"/>
        <end position="66"/>
    </location>
</feature>
<evidence type="ECO:0000313" key="3">
    <source>
        <dbReference type="EMBL" id="EWC41367.1"/>
    </source>
</evidence>
<organism evidence="3 4">
    <name type="scientific">Stutzerimonas stutzeri KOS6</name>
    <dbReference type="NCBI Taxonomy" id="1218352"/>
    <lineage>
        <taxon>Bacteria</taxon>
        <taxon>Pseudomonadati</taxon>
        <taxon>Pseudomonadota</taxon>
        <taxon>Gammaproteobacteria</taxon>
        <taxon>Pseudomonadales</taxon>
        <taxon>Pseudomonadaceae</taxon>
        <taxon>Stutzerimonas</taxon>
    </lineage>
</organism>
<reference evidence="3 4" key="1">
    <citation type="journal article" date="2013" name="Genome Announc.">
        <title>Draft Genome of the Nitrogen-Fixing Bacterium Pseudomonas stutzeri Strain KOS6 Isolated from Industrial Hydrocarbon Sludge.</title>
        <authorList>
            <person name="Grigoryeva T.V."/>
            <person name="Laikov A.V."/>
            <person name="Naumova R.P."/>
            <person name="Manolov A.I."/>
            <person name="Larin A.K."/>
            <person name="Karpova I.Y."/>
            <person name="Semashko T.A."/>
            <person name="Alexeev D.G."/>
            <person name="Kostryukova E.S."/>
            <person name="Muller R."/>
            <person name="Govorun V.M."/>
        </authorList>
    </citation>
    <scope>NUCLEOTIDE SEQUENCE [LARGE SCALE GENOMIC DNA]</scope>
    <source>
        <strain evidence="3 4">KOS6</strain>
    </source>
</reference>
<protein>
    <submittedName>
        <fullName evidence="3">Oxidoreductase</fullName>
    </submittedName>
</protein>
<gene>
    <name evidence="3" type="ORF">B597_010570</name>
</gene>
<dbReference type="OrthoDB" id="5524840at2"/>
<dbReference type="AlphaFoldDB" id="A0A061JNT3"/>
<feature type="compositionally biased region" description="Polar residues" evidence="1">
    <location>
        <begin position="32"/>
        <end position="54"/>
    </location>
</feature>
<dbReference type="RefSeq" id="WP_003292212.1">
    <property type="nucleotide sequence ID" value="NZ_KK020678.1"/>
</dbReference>
<dbReference type="HOGENOM" id="CLU_114097_1_1_6"/>
<dbReference type="SUPFAM" id="SSF158634">
    <property type="entry name" value="RPA2825-like"/>
    <property type="match status" value="1"/>
</dbReference>
<accession>A0A061JNT3</accession>